<evidence type="ECO:0000313" key="10">
    <source>
        <dbReference type="Proteomes" id="UP001500655"/>
    </source>
</evidence>
<name>A0ABN2KBI0_9ACTN</name>
<dbReference type="PANTHER" id="PTHR38050:SF2">
    <property type="entry name" value="FERULOYL ESTERASE C-RELATED"/>
    <property type="match status" value="1"/>
</dbReference>
<sequence>MAMGDASGTMGVVMRMGRLFAPLLVLCLVACGSTPATPTPATPTGAPGSTITVGLADRPFQLHVPTTYAAGTKVPLVVLLHGFTSNAAEAESYFKLTAQSDRRGFLYAMPDGTKDSRGDRFWNATDACCAFYGRDVDDSGYLYRLVQAIKAAYAVDPQRVYFVGHSNGGFMAYRMACDHAAEITAIVSLAGAMVNDPALCTPSRPVSVLQIHGTADETIAFTGGANGSQPYPSAEAGLAAWRGYNGCGDAAASGAPMDLDSSLPGAETTVTTYRTGCRAGTRVELWSIAGGRHVPALTGAFPGAVVDFLLGR</sequence>
<dbReference type="EMBL" id="BAAALS010000010">
    <property type="protein sequence ID" value="GAA1752307.1"/>
    <property type="molecule type" value="Genomic_DNA"/>
</dbReference>
<keyword evidence="3" id="KW-0858">Xylan degradation</keyword>
<keyword evidence="6" id="KW-0119">Carbohydrate metabolism</keyword>
<feature type="signal peptide" evidence="8">
    <location>
        <begin position="1"/>
        <end position="36"/>
    </location>
</feature>
<keyword evidence="10" id="KW-1185">Reference proteome</keyword>
<evidence type="ECO:0000256" key="6">
    <source>
        <dbReference type="ARBA" id="ARBA00023277"/>
    </source>
</evidence>
<evidence type="ECO:0000256" key="8">
    <source>
        <dbReference type="SAM" id="SignalP"/>
    </source>
</evidence>
<evidence type="ECO:0000256" key="1">
    <source>
        <dbReference type="ARBA" id="ARBA00004613"/>
    </source>
</evidence>
<keyword evidence="2" id="KW-0964">Secreted</keyword>
<evidence type="ECO:0000256" key="5">
    <source>
        <dbReference type="ARBA" id="ARBA00022801"/>
    </source>
</evidence>
<evidence type="ECO:0000256" key="4">
    <source>
        <dbReference type="ARBA" id="ARBA00022729"/>
    </source>
</evidence>
<dbReference type="PANTHER" id="PTHR38050">
    <property type="match status" value="1"/>
</dbReference>
<evidence type="ECO:0000313" key="9">
    <source>
        <dbReference type="EMBL" id="GAA1752307.1"/>
    </source>
</evidence>
<dbReference type="Pfam" id="PF10503">
    <property type="entry name" value="Esterase_PHB"/>
    <property type="match status" value="1"/>
</dbReference>
<feature type="chain" id="PRO_5047045802" evidence="8">
    <location>
        <begin position="37"/>
        <end position="312"/>
    </location>
</feature>
<organism evidence="9 10">
    <name type="scientific">Luedemannella helvata</name>
    <dbReference type="NCBI Taxonomy" id="349315"/>
    <lineage>
        <taxon>Bacteria</taxon>
        <taxon>Bacillati</taxon>
        <taxon>Actinomycetota</taxon>
        <taxon>Actinomycetes</taxon>
        <taxon>Micromonosporales</taxon>
        <taxon>Micromonosporaceae</taxon>
        <taxon>Luedemannella</taxon>
    </lineage>
</organism>
<protein>
    <submittedName>
        <fullName evidence="9">PHB depolymerase family esterase</fullName>
    </submittedName>
</protein>
<gene>
    <name evidence="9" type="ORF">GCM10009681_24060</name>
</gene>
<accession>A0ABN2KBI0</accession>
<dbReference type="InterPro" id="IPR010126">
    <property type="entry name" value="Esterase_phb"/>
</dbReference>
<dbReference type="SUPFAM" id="SSF53474">
    <property type="entry name" value="alpha/beta-Hydrolases"/>
    <property type="match status" value="1"/>
</dbReference>
<dbReference type="InterPro" id="IPR029058">
    <property type="entry name" value="AB_hydrolase_fold"/>
</dbReference>
<dbReference type="InterPro" id="IPR043595">
    <property type="entry name" value="FaeB/C/D"/>
</dbReference>
<dbReference type="Proteomes" id="UP001500655">
    <property type="component" value="Unassembled WGS sequence"/>
</dbReference>
<proteinExistence type="predicted"/>
<evidence type="ECO:0000256" key="7">
    <source>
        <dbReference type="ARBA" id="ARBA00023326"/>
    </source>
</evidence>
<comment type="subcellular location">
    <subcellularLocation>
        <location evidence="1">Secreted</location>
    </subcellularLocation>
</comment>
<keyword evidence="4 8" id="KW-0732">Signal</keyword>
<evidence type="ECO:0000256" key="2">
    <source>
        <dbReference type="ARBA" id="ARBA00022525"/>
    </source>
</evidence>
<keyword evidence="7" id="KW-0624">Polysaccharide degradation</keyword>
<dbReference type="Gene3D" id="3.40.50.1820">
    <property type="entry name" value="alpha/beta hydrolase"/>
    <property type="match status" value="1"/>
</dbReference>
<comment type="caution">
    <text evidence="9">The sequence shown here is derived from an EMBL/GenBank/DDBJ whole genome shotgun (WGS) entry which is preliminary data.</text>
</comment>
<reference evidence="10" key="1">
    <citation type="journal article" date="2019" name="Int. J. Syst. Evol. Microbiol.">
        <title>The Global Catalogue of Microorganisms (GCM) 10K type strain sequencing project: providing services to taxonomists for standard genome sequencing and annotation.</title>
        <authorList>
            <consortium name="The Broad Institute Genomics Platform"/>
            <consortium name="The Broad Institute Genome Sequencing Center for Infectious Disease"/>
            <person name="Wu L."/>
            <person name="Ma J."/>
        </authorList>
    </citation>
    <scope>NUCLEOTIDE SEQUENCE [LARGE SCALE GENOMIC DNA]</scope>
    <source>
        <strain evidence="10">JCM 13249</strain>
    </source>
</reference>
<evidence type="ECO:0000256" key="3">
    <source>
        <dbReference type="ARBA" id="ARBA00022651"/>
    </source>
</evidence>
<keyword evidence="5" id="KW-0378">Hydrolase</keyword>